<dbReference type="Proteomes" id="UP000646827">
    <property type="component" value="Unassembled WGS sequence"/>
</dbReference>
<evidence type="ECO:0000313" key="10">
    <source>
        <dbReference type="Proteomes" id="UP000646827"/>
    </source>
</evidence>
<evidence type="ECO:0000256" key="7">
    <source>
        <dbReference type="ARBA" id="ARBA00023242"/>
    </source>
</evidence>
<comment type="subcellular location">
    <subcellularLocation>
        <location evidence="2">Nucleus</location>
    </subcellularLocation>
</comment>
<dbReference type="PANTHER" id="PTHR22930:SF85">
    <property type="entry name" value="GH03217P-RELATED"/>
    <property type="match status" value="1"/>
</dbReference>
<dbReference type="GO" id="GO:0016787">
    <property type="term" value="F:hydrolase activity"/>
    <property type="evidence" value="ECO:0007669"/>
    <property type="project" value="UniProtKB-KW"/>
</dbReference>
<evidence type="ECO:0000256" key="6">
    <source>
        <dbReference type="ARBA" id="ARBA00022801"/>
    </source>
</evidence>
<dbReference type="InterPro" id="IPR027806">
    <property type="entry name" value="HARBI1_dom"/>
</dbReference>
<keyword evidence="5" id="KW-0479">Metal-binding</keyword>
<dbReference type="GO" id="GO:0004518">
    <property type="term" value="F:nuclease activity"/>
    <property type="evidence" value="ECO:0007669"/>
    <property type="project" value="UniProtKB-KW"/>
</dbReference>
<keyword evidence="10" id="KW-1185">Reference proteome</keyword>
<evidence type="ECO:0000256" key="5">
    <source>
        <dbReference type="ARBA" id="ARBA00022723"/>
    </source>
</evidence>
<dbReference type="PANTHER" id="PTHR22930">
    <property type="match status" value="1"/>
</dbReference>
<dbReference type="GO" id="GO:0046872">
    <property type="term" value="F:metal ion binding"/>
    <property type="evidence" value="ECO:0007669"/>
    <property type="project" value="UniProtKB-KW"/>
</dbReference>
<evidence type="ECO:0000256" key="3">
    <source>
        <dbReference type="ARBA" id="ARBA00006958"/>
    </source>
</evidence>
<keyword evidence="7" id="KW-0539">Nucleus</keyword>
<comment type="cofactor">
    <cofactor evidence="1">
        <name>a divalent metal cation</name>
        <dbReference type="ChEBI" id="CHEBI:60240"/>
    </cofactor>
</comment>
<evidence type="ECO:0000256" key="4">
    <source>
        <dbReference type="ARBA" id="ARBA00022722"/>
    </source>
</evidence>
<reference evidence="9 10" key="1">
    <citation type="submission" date="2020-12" db="EMBL/GenBank/DDBJ databases">
        <title>Metabolic potential, ecology and presence of endohyphal bacteria is reflected in genomic diversity of Mucoromycotina.</title>
        <authorList>
            <person name="Muszewska A."/>
            <person name="Okrasinska A."/>
            <person name="Steczkiewicz K."/>
            <person name="Drgas O."/>
            <person name="Orlowska M."/>
            <person name="Perlinska-Lenart U."/>
            <person name="Aleksandrzak-Piekarczyk T."/>
            <person name="Szatraj K."/>
            <person name="Zielenkiewicz U."/>
            <person name="Pilsyk S."/>
            <person name="Malc E."/>
            <person name="Mieczkowski P."/>
            <person name="Kruszewska J.S."/>
            <person name="Biernat P."/>
            <person name="Pawlowska J."/>
        </authorList>
    </citation>
    <scope>NUCLEOTIDE SEQUENCE [LARGE SCALE GENOMIC DNA]</scope>
    <source>
        <strain evidence="9 10">CBS 142.35</strain>
    </source>
</reference>
<name>A0A8H7S567_9FUNG</name>
<protein>
    <recommendedName>
        <fullName evidence="8">DDE Tnp4 domain-containing protein</fullName>
    </recommendedName>
</protein>
<dbReference type="GO" id="GO:0005634">
    <property type="term" value="C:nucleus"/>
    <property type="evidence" value="ECO:0007669"/>
    <property type="project" value="UniProtKB-SubCell"/>
</dbReference>
<evidence type="ECO:0000256" key="2">
    <source>
        <dbReference type="ARBA" id="ARBA00004123"/>
    </source>
</evidence>
<comment type="caution">
    <text evidence="9">The sequence shown here is derived from an EMBL/GenBank/DDBJ whole genome shotgun (WGS) entry which is preliminary data.</text>
</comment>
<keyword evidence="6" id="KW-0378">Hydrolase</keyword>
<organism evidence="9 10">
    <name type="scientific">Circinella minor</name>
    <dbReference type="NCBI Taxonomy" id="1195481"/>
    <lineage>
        <taxon>Eukaryota</taxon>
        <taxon>Fungi</taxon>
        <taxon>Fungi incertae sedis</taxon>
        <taxon>Mucoromycota</taxon>
        <taxon>Mucoromycotina</taxon>
        <taxon>Mucoromycetes</taxon>
        <taxon>Mucorales</taxon>
        <taxon>Lichtheimiaceae</taxon>
        <taxon>Circinella</taxon>
    </lineage>
</organism>
<sequence>MNNNNFFPLSLFQLDGNNNREYESVIDDVNIETHERMLDMTYNADFNFVFTNAESHIAVIRTTVAAIELTMAENEEEDNEMLQREEEEEMLIEMIAYESDLLDTIPYERIVASMMEVALRIRIVYEDIFFEIFWGNPVFVKANAPRAHRPSRAYETRHWWVVRHPNLSDNGQGREAFKSHYRITRAAFGRLVNGLMEHPEYAGSQERDGISVEIQVAVVLWRFANSDYGFRIMHETLGISDGSYNNFTNRFINAMRTVGEAYITWPKDDLHRTREIMEGFTSRATREKPRLPGVVGAMDGKLVVIQKPNRHGDYYVDRKNHASICLLAVCDHKRRFTYVKVGNTGRTNDARAFRSGALYRNMLSMPDRMCMDRSYVVAGDISFMLTGIIYILLDSAFPMMPTVVVPFINPTERDKSEFNKILSSTRIVVEHSFGALVARWRKLWKHLFMWDVERISKTIYACCVLHNICLSVQDEEDETDVIQQYDGFVDMDNHESQGREITIDLFPLGQDPITNENITPHPTFSYEDLDPATRTDLAIRRLHNQLREEGRSVRNHLMQRVLTSIPRNTT</sequence>
<dbReference type="Pfam" id="PF13359">
    <property type="entry name" value="DDE_Tnp_4"/>
    <property type="match status" value="1"/>
</dbReference>
<dbReference type="EMBL" id="JAEPRB010000102">
    <property type="protein sequence ID" value="KAG2221683.1"/>
    <property type="molecule type" value="Genomic_DNA"/>
</dbReference>
<dbReference type="OrthoDB" id="2290028at2759"/>
<accession>A0A8H7S567</accession>
<keyword evidence="4" id="KW-0540">Nuclease</keyword>
<feature type="domain" description="DDE Tnp4" evidence="8">
    <location>
        <begin position="298"/>
        <end position="467"/>
    </location>
</feature>
<evidence type="ECO:0000313" key="9">
    <source>
        <dbReference type="EMBL" id="KAG2221683.1"/>
    </source>
</evidence>
<dbReference type="AlphaFoldDB" id="A0A8H7S567"/>
<comment type="similarity">
    <text evidence="3">Belongs to the HARBI1 family.</text>
</comment>
<gene>
    <name evidence="9" type="ORF">INT45_002721</name>
</gene>
<evidence type="ECO:0000256" key="1">
    <source>
        <dbReference type="ARBA" id="ARBA00001968"/>
    </source>
</evidence>
<evidence type="ECO:0000259" key="8">
    <source>
        <dbReference type="Pfam" id="PF13359"/>
    </source>
</evidence>
<proteinExistence type="inferred from homology"/>
<dbReference type="InterPro" id="IPR045249">
    <property type="entry name" value="HARBI1-like"/>
</dbReference>